<protein>
    <recommendedName>
        <fullName evidence="6">laccase</fullName>
        <ecNumber evidence="6">1.10.3.2</ecNumber>
    </recommendedName>
</protein>
<evidence type="ECO:0000256" key="6">
    <source>
        <dbReference type="ARBA" id="ARBA00012297"/>
    </source>
</evidence>
<dbReference type="InterPro" id="IPR008972">
    <property type="entry name" value="Cupredoxin"/>
</dbReference>
<dbReference type="InterPro" id="IPR033138">
    <property type="entry name" value="Cu_oxidase_CS"/>
</dbReference>
<keyword evidence="14" id="KW-0439">Lignin degradation</keyword>
<dbReference type="GO" id="GO:0005507">
    <property type="term" value="F:copper ion binding"/>
    <property type="evidence" value="ECO:0007669"/>
    <property type="project" value="InterPro"/>
</dbReference>
<dbReference type="GO" id="GO:0048046">
    <property type="term" value="C:apoplast"/>
    <property type="evidence" value="ECO:0007669"/>
    <property type="project" value="UniProtKB-SubCell"/>
</dbReference>
<dbReference type="CDD" id="cd13897">
    <property type="entry name" value="CuRO_3_LCC_plant"/>
    <property type="match status" value="1"/>
</dbReference>
<accession>A0A7J0GGX1</accession>
<keyword evidence="7" id="KW-0052">Apoplast</keyword>
<keyword evidence="8" id="KW-0964">Secreted</keyword>
<dbReference type="PANTHER" id="PTHR11709:SF262">
    <property type="entry name" value="LACCASE-14"/>
    <property type="match status" value="1"/>
</dbReference>
<evidence type="ECO:0000259" key="15">
    <source>
        <dbReference type="Pfam" id="PF00394"/>
    </source>
</evidence>
<comment type="catalytic activity">
    <reaction evidence="1">
        <text>4 hydroquinone + O2 = 4 benzosemiquinone + 2 H2O</text>
        <dbReference type="Rhea" id="RHEA:11276"/>
        <dbReference type="ChEBI" id="CHEBI:15377"/>
        <dbReference type="ChEBI" id="CHEBI:15379"/>
        <dbReference type="ChEBI" id="CHEBI:17594"/>
        <dbReference type="ChEBI" id="CHEBI:17977"/>
        <dbReference type="EC" id="1.10.3.2"/>
    </reaction>
</comment>
<comment type="subcellular location">
    <subcellularLocation>
        <location evidence="4">Secreted</location>
        <location evidence="4">Extracellular space</location>
        <location evidence="4">Apoplast</location>
    </subcellularLocation>
</comment>
<dbReference type="AlphaFoldDB" id="A0A7J0GGX1"/>
<feature type="domain" description="Plastocyanin-like" evidence="16">
    <location>
        <begin position="229"/>
        <end position="344"/>
    </location>
</feature>
<name>A0A7J0GGX1_9ERIC</name>
<dbReference type="EMBL" id="BJWL01000021">
    <property type="protein sequence ID" value="GFZ09992.1"/>
    <property type="molecule type" value="Genomic_DNA"/>
</dbReference>
<keyword evidence="11" id="KW-0560">Oxidoreductase</keyword>
<dbReference type="Pfam" id="PF07731">
    <property type="entry name" value="Cu-oxidase_2"/>
    <property type="match status" value="1"/>
</dbReference>
<gene>
    <name evidence="17" type="ORF">Acr_21g0005910</name>
</gene>
<dbReference type="InterPro" id="IPR011706">
    <property type="entry name" value="Cu-oxidase_C"/>
</dbReference>
<keyword evidence="9" id="KW-0479">Metal-binding</keyword>
<keyword evidence="18" id="KW-1185">Reference proteome</keyword>
<reference evidence="17 18" key="1">
    <citation type="submission" date="2019-07" db="EMBL/GenBank/DDBJ databases">
        <title>De Novo Assembly of kiwifruit Actinidia rufa.</title>
        <authorList>
            <person name="Sugita-Konishi S."/>
            <person name="Sato K."/>
            <person name="Mori E."/>
            <person name="Abe Y."/>
            <person name="Kisaki G."/>
            <person name="Hamano K."/>
            <person name="Suezawa K."/>
            <person name="Otani M."/>
            <person name="Fukuda T."/>
            <person name="Manabe T."/>
            <person name="Gomi K."/>
            <person name="Tabuchi M."/>
            <person name="Akimitsu K."/>
            <person name="Kataoka I."/>
        </authorList>
    </citation>
    <scope>NUCLEOTIDE SEQUENCE [LARGE SCALE GENOMIC DNA]</scope>
    <source>
        <strain evidence="18">cv. Fuchu</strain>
    </source>
</reference>
<evidence type="ECO:0000256" key="14">
    <source>
        <dbReference type="ARBA" id="ARBA00023185"/>
    </source>
</evidence>
<comment type="function">
    <text evidence="3">Lignin degradation and detoxification of lignin-derived products.</text>
</comment>
<evidence type="ECO:0000256" key="4">
    <source>
        <dbReference type="ARBA" id="ARBA00004271"/>
    </source>
</evidence>
<dbReference type="CDD" id="cd13875">
    <property type="entry name" value="CuRO_2_LCC_plant"/>
    <property type="match status" value="1"/>
</dbReference>
<dbReference type="InterPro" id="IPR045087">
    <property type="entry name" value="Cu-oxidase_fam"/>
</dbReference>
<evidence type="ECO:0000256" key="10">
    <source>
        <dbReference type="ARBA" id="ARBA00022737"/>
    </source>
</evidence>
<dbReference type="Gene3D" id="2.60.40.420">
    <property type="entry name" value="Cupredoxins - blue copper proteins"/>
    <property type="match status" value="2"/>
</dbReference>
<evidence type="ECO:0000256" key="8">
    <source>
        <dbReference type="ARBA" id="ARBA00022525"/>
    </source>
</evidence>
<evidence type="ECO:0000256" key="13">
    <source>
        <dbReference type="ARBA" id="ARBA00023180"/>
    </source>
</evidence>
<keyword evidence="13" id="KW-0325">Glycoprotein</keyword>
<evidence type="ECO:0000256" key="2">
    <source>
        <dbReference type="ARBA" id="ARBA00001935"/>
    </source>
</evidence>
<evidence type="ECO:0000313" key="18">
    <source>
        <dbReference type="Proteomes" id="UP000585474"/>
    </source>
</evidence>
<dbReference type="OrthoDB" id="2121828at2759"/>
<evidence type="ECO:0000256" key="7">
    <source>
        <dbReference type="ARBA" id="ARBA00022523"/>
    </source>
</evidence>
<sequence>MDSSIAKLRFTGVASLHGAKQPRFPWSDGPEFITQCPIRPGGKFSQKVIKKALRTGGDPNVSDAYTINGQPGDLYPCSKSGTFKLNVDSGKTYLLRMVNAAMNDILFFSIAKHNLTVVGVDGSYTKPFATNYVTIPPGNTLDVLLTANQPPKRHYYMAARAYSSSSIVPFDNTTTTAILQYNGPNYPPSSLPPFMPYLPYYNDTPSALVFPVFPPLVFNFTGDSLPLALQTPKKGTQVKFLEFSSTVEIVLQGTNLVAAIDHPMHLHGFSFYVVGLGFGNFDKNKDPLKYNLVDPPFLNTIMVPKSGWVAIRFKANNPGVWFMHCHFERHLTWGMDKVFIVRNGKRPNETLLPPPPDLPAC</sequence>
<comment type="caution">
    <text evidence="17">The sequence shown here is derived from an EMBL/GenBank/DDBJ whole genome shotgun (WGS) entry which is preliminary data.</text>
</comment>
<evidence type="ECO:0000313" key="17">
    <source>
        <dbReference type="EMBL" id="GFZ09992.1"/>
    </source>
</evidence>
<dbReference type="PROSITE" id="PS00079">
    <property type="entry name" value="MULTICOPPER_OXIDASE1"/>
    <property type="match status" value="1"/>
</dbReference>
<keyword evidence="10" id="KW-0677">Repeat</keyword>
<comment type="cofactor">
    <cofactor evidence="2">
        <name>Cu cation</name>
        <dbReference type="ChEBI" id="CHEBI:23378"/>
    </cofactor>
</comment>
<dbReference type="PROSITE" id="PS00080">
    <property type="entry name" value="MULTICOPPER_OXIDASE2"/>
    <property type="match status" value="1"/>
</dbReference>
<dbReference type="GO" id="GO:0052716">
    <property type="term" value="F:hydroquinone:oxygen oxidoreductase activity"/>
    <property type="evidence" value="ECO:0007669"/>
    <property type="project" value="UniProtKB-EC"/>
</dbReference>
<dbReference type="Pfam" id="PF00394">
    <property type="entry name" value="Cu-oxidase"/>
    <property type="match status" value="1"/>
</dbReference>
<evidence type="ECO:0000259" key="16">
    <source>
        <dbReference type="Pfam" id="PF07731"/>
    </source>
</evidence>
<evidence type="ECO:0000256" key="9">
    <source>
        <dbReference type="ARBA" id="ARBA00022723"/>
    </source>
</evidence>
<dbReference type="InterPro" id="IPR034285">
    <property type="entry name" value="CuRO_2_LCC"/>
</dbReference>
<dbReference type="GO" id="GO:0046274">
    <property type="term" value="P:lignin catabolic process"/>
    <property type="evidence" value="ECO:0007669"/>
    <property type="project" value="UniProtKB-KW"/>
</dbReference>
<dbReference type="Proteomes" id="UP000585474">
    <property type="component" value="Unassembled WGS sequence"/>
</dbReference>
<keyword evidence="12" id="KW-0186">Copper</keyword>
<dbReference type="InterPro" id="IPR034289">
    <property type="entry name" value="CuRO_3_LCC"/>
</dbReference>
<dbReference type="EC" id="1.10.3.2" evidence="6"/>
<feature type="domain" description="Plastocyanin-like" evidence="15">
    <location>
        <begin position="47"/>
        <end position="183"/>
    </location>
</feature>
<dbReference type="InterPro" id="IPR001117">
    <property type="entry name" value="Cu-oxidase_2nd"/>
</dbReference>
<evidence type="ECO:0000256" key="1">
    <source>
        <dbReference type="ARBA" id="ARBA00000349"/>
    </source>
</evidence>
<evidence type="ECO:0000256" key="12">
    <source>
        <dbReference type="ARBA" id="ARBA00023008"/>
    </source>
</evidence>
<dbReference type="SUPFAM" id="SSF49503">
    <property type="entry name" value="Cupredoxins"/>
    <property type="match status" value="2"/>
</dbReference>
<organism evidence="17 18">
    <name type="scientific">Actinidia rufa</name>
    <dbReference type="NCBI Taxonomy" id="165716"/>
    <lineage>
        <taxon>Eukaryota</taxon>
        <taxon>Viridiplantae</taxon>
        <taxon>Streptophyta</taxon>
        <taxon>Embryophyta</taxon>
        <taxon>Tracheophyta</taxon>
        <taxon>Spermatophyta</taxon>
        <taxon>Magnoliopsida</taxon>
        <taxon>eudicotyledons</taxon>
        <taxon>Gunneridae</taxon>
        <taxon>Pentapetalae</taxon>
        <taxon>asterids</taxon>
        <taxon>Ericales</taxon>
        <taxon>Actinidiaceae</taxon>
        <taxon>Actinidia</taxon>
    </lineage>
</organism>
<proteinExistence type="inferred from homology"/>
<evidence type="ECO:0000256" key="5">
    <source>
        <dbReference type="ARBA" id="ARBA00010609"/>
    </source>
</evidence>
<evidence type="ECO:0000256" key="11">
    <source>
        <dbReference type="ARBA" id="ARBA00023002"/>
    </source>
</evidence>
<comment type="similarity">
    <text evidence="5">Belongs to the multicopper oxidase family.</text>
</comment>
<dbReference type="PANTHER" id="PTHR11709">
    <property type="entry name" value="MULTI-COPPER OXIDASE"/>
    <property type="match status" value="1"/>
</dbReference>
<evidence type="ECO:0000256" key="3">
    <source>
        <dbReference type="ARBA" id="ARBA00002075"/>
    </source>
</evidence>
<dbReference type="InterPro" id="IPR002355">
    <property type="entry name" value="Cu_oxidase_Cu_BS"/>
</dbReference>